<protein>
    <submittedName>
        <fullName evidence="2">Putative microvillar protein with insect allergen related repeat</fullName>
    </submittedName>
</protein>
<feature type="chain" id="PRO_5012973471" evidence="1">
    <location>
        <begin position="17"/>
        <end position="233"/>
    </location>
</feature>
<dbReference type="InterPro" id="IPR010629">
    <property type="entry name" value="Ins_allergen"/>
</dbReference>
<dbReference type="AlphaFoldDB" id="A0A1L8DRD0"/>
<dbReference type="Pfam" id="PF06757">
    <property type="entry name" value="Ins_allergen_rp"/>
    <property type="match status" value="1"/>
</dbReference>
<reference evidence="2" key="1">
    <citation type="submission" date="2016-12" db="EMBL/GenBank/DDBJ databases">
        <title>An insight into the sialome and mialome of the sand fly, Nyssomyia neivai.</title>
        <authorList>
            <person name="Sebastian V."/>
            <person name="Goulart T.M."/>
            <person name="Oliveira W."/>
            <person name="Calvo E."/>
            <person name="Oliveira L.F."/>
            <person name="Pinto M.C."/>
            <person name="Rosselino A.M."/>
            <person name="Ribeiro J.M."/>
        </authorList>
    </citation>
    <scope>NUCLEOTIDE SEQUENCE</scope>
</reference>
<sequence length="233" mass="26536">MKVLICLSLCVAATVALRLPAGFQRPRPEDGGHQAVPPHIPEHISPELEELLLDMHDFVAILPHKQLKKLVKTAYKNDEQLRQTVMYMRTPHFHGIMKEISELPEVHELFNNHEHHFEDFTIRALNVLDEEIDFEILPAPIEPQSSRGGLCGLIDDAIAILPHNELRALHREKVANGGVFAKVVSFFTSDRFTQGFNAIIQSQRFRELDATLRDHGVCLDKFVELPMNVFGFH</sequence>
<organism evidence="2">
    <name type="scientific">Nyssomyia neivai</name>
    <dbReference type="NCBI Taxonomy" id="330878"/>
    <lineage>
        <taxon>Eukaryota</taxon>
        <taxon>Metazoa</taxon>
        <taxon>Ecdysozoa</taxon>
        <taxon>Arthropoda</taxon>
        <taxon>Hexapoda</taxon>
        <taxon>Insecta</taxon>
        <taxon>Pterygota</taxon>
        <taxon>Neoptera</taxon>
        <taxon>Endopterygota</taxon>
        <taxon>Diptera</taxon>
        <taxon>Nematocera</taxon>
        <taxon>Psychodoidea</taxon>
        <taxon>Psychodidae</taxon>
        <taxon>Nyssomyia</taxon>
    </lineage>
</organism>
<proteinExistence type="predicted"/>
<dbReference type="EMBL" id="GFDF01005184">
    <property type="protein sequence ID" value="JAV08900.1"/>
    <property type="molecule type" value="Transcribed_RNA"/>
</dbReference>
<feature type="signal peptide" evidence="1">
    <location>
        <begin position="1"/>
        <end position="16"/>
    </location>
</feature>
<accession>A0A1L8DRD0</accession>
<name>A0A1L8DRD0_9DIPT</name>
<evidence type="ECO:0000313" key="2">
    <source>
        <dbReference type="EMBL" id="JAV08900.1"/>
    </source>
</evidence>
<dbReference type="PANTHER" id="PTHR21163:SF1">
    <property type="entry name" value="PROTEIN G12"/>
    <property type="match status" value="1"/>
</dbReference>
<evidence type="ECO:0000256" key="1">
    <source>
        <dbReference type="SAM" id="SignalP"/>
    </source>
</evidence>
<dbReference type="PANTHER" id="PTHR21163">
    <property type="entry name" value="PROTEIN G12"/>
    <property type="match status" value="1"/>
</dbReference>
<keyword evidence="1" id="KW-0732">Signal</keyword>